<feature type="non-terminal residue" evidence="1">
    <location>
        <position position="607"/>
    </location>
</feature>
<dbReference type="GO" id="GO:0008168">
    <property type="term" value="F:methyltransferase activity"/>
    <property type="evidence" value="ECO:0007669"/>
    <property type="project" value="InterPro"/>
</dbReference>
<dbReference type="GO" id="GO:0003964">
    <property type="term" value="F:RNA-directed DNA polymerase activity"/>
    <property type="evidence" value="ECO:0007669"/>
    <property type="project" value="UniProtKB-KW"/>
</dbReference>
<dbReference type="OrthoDB" id="5982943at2759"/>
<dbReference type="EMBL" id="CACRXK020015056">
    <property type="protein sequence ID" value="CAB4027840.1"/>
    <property type="molecule type" value="Genomic_DNA"/>
</dbReference>
<keyword evidence="1" id="KW-0808">Transferase</keyword>
<dbReference type="Pfam" id="PF00078">
    <property type="entry name" value="RVT_1"/>
    <property type="match status" value="1"/>
</dbReference>
<keyword evidence="1" id="KW-0695">RNA-directed DNA polymerase</keyword>
<accession>A0A6S7JFP8</accession>
<reference evidence="1" key="1">
    <citation type="submission" date="2020-04" db="EMBL/GenBank/DDBJ databases">
        <authorList>
            <person name="Alioto T."/>
            <person name="Alioto T."/>
            <person name="Gomez Garrido J."/>
        </authorList>
    </citation>
    <scope>NUCLEOTIDE SEQUENCE</scope>
    <source>
        <strain evidence="1">A484AB</strain>
    </source>
</reference>
<dbReference type="AlphaFoldDB" id="A0A6S7JFP8"/>
<dbReference type="Pfam" id="PF09004">
    <property type="entry name" value="ALKBH8_N"/>
    <property type="match status" value="1"/>
</dbReference>
<feature type="non-terminal residue" evidence="1">
    <location>
        <position position="1"/>
    </location>
</feature>
<dbReference type="CDD" id="cd01650">
    <property type="entry name" value="RT_nLTR_like"/>
    <property type="match status" value="1"/>
</dbReference>
<name>A0A6S7JFP8_PARCT</name>
<gene>
    <name evidence="1" type="ORF">PACLA_8A077530</name>
</gene>
<protein>
    <submittedName>
        <fullName evidence="1">RNA-directed DNA polymerase from mobile element jockey</fullName>
    </submittedName>
</protein>
<dbReference type="InterPro" id="IPR015095">
    <property type="entry name" value="AlkB_hom8_N"/>
</dbReference>
<dbReference type="GO" id="GO:0016706">
    <property type="term" value="F:2-oxoglutarate-dependent dioxygenase activity"/>
    <property type="evidence" value="ECO:0007669"/>
    <property type="project" value="InterPro"/>
</dbReference>
<dbReference type="SUPFAM" id="SSF56672">
    <property type="entry name" value="DNA/RNA polymerases"/>
    <property type="match status" value="1"/>
</dbReference>
<dbReference type="InterPro" id="IPR000477">
    <property type="entry name" value="RT_dom"/>
</dbReference>
<sequence>LQIKPKVENLKKCKPSSWWNEVKKLSGCSPSSSTHGNLAKSLQHQYGALDEVSLANTINEAFISPMHDYTPLQNNLQHNHDNHDPLVVSSYSVFIKLSKFNPSKSSGPDNMPVWVLKENADVLASAVSDILNSSYREGKLPTPWKEANVVPVPKQKSVQDVNKHLRPISLTPVLSKIAEQYVVERYVKPAALKNVDPQQYGTVPNSSTTFALINMVHTWLQSTDGNGSTARVMLFDFRKAFDLIDHNVLVRKLSSYDFPTSVMRWILDFLSNRKQRVKMSSDCFSEWAELRAGVPQGTKLGPWLFLIMINDVKIPDLDLWKYVDDSTMSEIVKKNEASSMQLHVDDFVTQTEEDNFHLNESKCKELRITFSKADSLMDPITINGKEIEIVSSAKLLGTIVSGDLKWNLHIDMICKKVASRLYFLRRLKREKLPIHDLLLFYKTCIRPVAEYASPVYHNALPQYLSDLLERLQKRALRILYPDLSYIRAQEISGITSLRKRREVASELLFQQVVQNENHKLHNLLPPRNNSNIGTRRKRFFQLPIVKTNRLKNKPYFSLEPNQFVSDSISLVMDTLLCSCCGLIDLLSAFRGLIDLLSAFRVFYLSST</sequence>
<organism evidence="1 2">
    <name type="scientific">Paramuricea clavata</name>
    <name type="common">Red gorgonian</name>
    <name type="synonym">Violescent sea-whip</name>
    <dbReference type="NCBI Taxonomy" id="317549"/>
    <lineage>
        <taxon>Eukaryota</taxon>
        <taxon>Metazoa</taxon>
        <taxon>Cnidaria</taxon>
        <taxon>Anthozoa</taxon>
        <taxon>Octocorallia</taxon>
        <taxon>Malacalcyonacea</taxon>
        <taxon>Plexauridae</taxon>
        <taxon>Paramuricea</taxon>
    </lineage>
</organism>
<proteinExistence type="predicted"/>
<evidence type="ECO:0000313" key="1">
    <source>
        <dbReference type="EMBL" id="CAB4027840.1"/>
    </source>
</evidence>
<dbReference type="InterPro" id="IPR043502">
    <property type="entry name" value="DNA/RNA_pol_sf"/>
</dbReference>
<dbReference type="PANTHER" id="PTHR33332">
    <property type="entry name" value="REVERSE TRANSCRIPTASE DOMAIN-CONTAINING PROTEIN"/>
    <property type="match status" value="1"/>
</dbReference>
<keyword evidence="2" id="KW-1185">Reference proteome</keyword>
<keyword evidence="1" id="KW-0548">Nucleotidyltransferase</keyword>
<dbReference type="PROSITE" id="PS50878">
    <property type="entry name" value="RT_POL"/>
    <property type="match status" value="1"/>
</dbReference>
<evidence type="ECO:0000313" key="2">
    <source>
        <dbReference type="Proteomes" id="UP001152795"/>
    </source>
</evidence>
<comment type="caution">
    <text evidence="1">The sequence shown here is derived from an EMBL/GenBank/DDBJ whole genome shotgun (WGS) entry which is preliminary data.</text>
</comment>
<dbReference type="Proteomes" id="UP001152795">
    <property type="component" value="Unassembled WGS sequence"/>
</dbReference>